<dbReference type="Gene3D" id="2.120.10.30">
    <property type="entry name" value="TolB, C-terminal domain"/>
    <property type="match status" value="2"/>
</dbReference>
<dbReference type="SUPFAM" id="SSF51735">
    <property type="entry name" value="NAD(P)-binding Rossmann-fold domains"/>
    <property type="match status" value="1"/>
</dbReference>
<protein>
    <recommendedName>
        <fullName evidence="6">3-hydroxyacyl-CoA dehydrogenase</fullName>
    </recommendedName>
</protein>
<dbReference type="InterPro" id="IPR006176">
    <property type="entry name" value="3-OHacyl-CoA_DH_NAD-bd"/>
</dbReference>
<evidence type="ECO:0008006" key="6">
    <source>
        <dbReference type="Google" id="ProtNLM"/>
    </source>
</evidence>
<dbReference type="PANTHER" id="PTHR48075">
    <property type="entry name" value="3-HYDROXYACYL-COA DEHYDROGENASE FAMILY PROTEIN"/>
    <property type="match status" value="1"/>
</dbReference>
<dbReference type="PANTHER" id="PTHR48075:SF3">
    <property type="entry name" value="3-HYDROXYACYL-COA DEHYDROGENASE"/>
    <property type="match status" value="1"/>
</dbReference>
<dbReference type="SMART" id="SM00135">
    <property type="entry name" value="LY"/>
    <property type="match status" value="4"/>
</dbReference>
<dbReference type="GO" id="GO:0016616">
    <property type="term" value="F:oxidoreductase activity, acting on the CH-OH group of donors, NAD or NADP as acceptor"/>
    <property type="evidence" value="ECO:0007669"/>
    <property type="project" value="InterPro"/>
</dbReference>
<dbReference type="SUPFAM" id="SSF63825">
    <property type="entry name" value="YWTD domain"/>
    <property type="match status" value="1"/>
</dbReference>
<dbReference type="InterPro" id="IPR008927">
    <property type="entry name" value="6-PGluconate_DH-like_C_sf"/>
</dbReference>
<gene>
    <name evidence="4" type="ORF">C8A05DRAFT_47926</name>
</gene>
<keyword evidence="1" id="KW-0560">Oxidoreductase</keyword>
<comment type="caution">
    <text evidence="4">The sequence shown here is derived from an EMBL/GenBank/DDBJ whole genome shotgun (WGS) entry which is preliminary data.</text>
</comment>
<evidence type="ECO:0000313" key="4">
    <source>
        <dbReference type="EMBL" id="KAK3897483.1"/>
    </source>
</evidence>
<dbReference type="SUPFAM" id="SSF48179">
    <property type="entry name" value="6-phosphogluconate dehydrogenase C-terminal domain-like"/>
    <property type="match status" value="1"/>
</dbReference>
<dbReference type="InterPro" id="IPR006108">
    <property type="entry name" value="3HC_DH_C"/>
</dbReference>
<dbReference type="InterPro" id="IPR000033">
    <property type="entry name" value="LDLR_classB_rpt"/>
</dbReference>
<evidence type="ECO:0000313" key="5">
    <source>
        <dbReference type="Proteomes" id="UP001303889"/>
    </source>
</evidence>
<dbReference type="AlphaFoldDB" id="A0AAN6RPB3"/>
<feature type="domain" description="3-hydroxyacyl-CoA dehydrogenase C-terminal" evidence="2">
    <location>
        <begin position="191"/>
        <end position="286"/>
    </location>
</feature>
<dbReference type="Proteomes" id="UP001303889">
    <property type="component" value="Unassembled WGS sequence"/>
</dbReference>
<evidence type="ECO:0000256" key="1">
    <source>
        <dbReference type="ARBA" id="ARBA00023002"/>
    </source>
</evidence>
<dbReference type="Pfam" id="PF00725">
    <property type="entry name" value="3HCDH"/>
    <property type="match status" value="1"/>
</dbReference>
<dbReference type="GO" id="GO:0006631">
    <property type="term" value="P:fatty acid metabolic process"/>
    <property type="evidence" value="ECO:0007669"/>
    <property type="project" value="InterPro"/>
</dbReference>
<dbReference type="Gene3D" id="1.10.1040.10">
    <property type="entry name" value="N-(1-d-carboxylethyl)-l-norvaline Dehydrogenase, domain 2"/>
    <property type="match status" value="1"/>
</dbReference>
<reference evidence="4" key="1">
    <citation type="journal article" date="2023" name="Mol. Phylogenet. Evol.">
        <title>Genome-scale phylogeny and comparative genomics of the fungal order Sordariales.</title>
        <authorList>
            <person name="Hensen N."/>
            <person name="Bonometti L."/>
            <person name="Westerberg I."/>
            <person name="Brannstrom I.O."/>
            <person name="Guillou S."/>
            <person name="Cros-Aarteil S."/>
            <person name="Calhoun S."/>
            <person name="Haridas S."/>
            <person name="Kuo A."/>
            <person name="Mondo S."/>
            <person name="Pangilinan J."/>
            <person name="Riley R."/>
            <person name="LaButti K."/>
            <person name="Andreopoulos B."/>
            <person name="Lipzen A."/>
            <person name="Chen C."/>
            <person name="Yan M."/>
            <person name="Daum C."/>
            <person name="Ng V."/>
            <person name="Clum A."/>
            <person name="Steindorff A."/>
            <person name="Ohm R.A."/>
            <person name="Martin F."/>
            <person name="Silar P."/>
            <person name="Natvig D.O."/>
            <person name="Lalanne C."/>
            <person name="Gautier V."/>
            <person name="Ament-Velasquez S.L."/>
            <person name="Kruys A."/>
            <person name="Hutchinson M.I."/>
            <person name="Powell A.J."/>
            <person name="Barry K."/>
            <person name="Miller A.N."/>
            <person name="Grigoriev I.V."/>
            <person name="Debuchy R."/>
            <person name="Gladieux P."/>
            <person name="Hiltunen Thoren M."/>
            <person name="Johannesson H."/>
        </authorList>
    </citation>
    <scope>NUCLEOTIDE SEQUENCE</scope>
    <source>
        <strain evidence="4">CBS 103.79</strain>
    </source>
</reference>
<accession>A0AAN6RPB3</accession>
<dbReference type="Pfam" id="PF02737">
    <property type="entry name" value="3HCDH_N"/>
    <property type="match status" value="1"/>
</dbReference>
<dbReference type="InterPro" id="IPR036291">
    <property type="entry name" value="NAD(P)-bd_dom_sf"/>
</dbReference>
<dbReference type="InterPro" id="IPR013328">
    <property type="entry name" value="6PGD_dom2"/>
</dbReference>
<evidence type="ECO:0000259" key="3">
    <source>
        <dbReference type="Pfam" id="PF02737"/>
    </source>
</evidence>
<dbReference type="EMBL" id="MU856152">
    <property type="protein sequence ID" value="KAK3897483.1"/>
    <property type="molecule type" value="Genomic_DNA"/>
</dbReference>
<feature type="domain" description="3-hydroxyacyl-CoA dehydrogenase NAD binding" evidence="3">
    <location>
        <begin position="10"/>
        <end position="186"/>
    </location>
</feature>
<name>A0AAN6RPB3_9PEZI</name>
<evidence type="ECO:0000259" key="2">
    <source>
        <dbReference type="Pfam" id="PF00725"/>
    </source>
</evidence>
<dbReference type="Gene3D" id="3.40.50.720">
    <property type="entry name" value="NAD(P)-binding Rossmann-like Domain"/>
    <property type="match status" value="1"/>
</dbReference>
<organism evidence="4 5">
    <name type="scientific">Staphylotrichum tortipilum</name>
    <dbReference type="NCBI Taxonomy" id="2831512"/>
    <lineage>
        <taxon>Eukaryota</taxon>
        <taxon>Fungi</taxon>
        <taxon>Dikarya</taxon>
        <taxon>Ascomycota</taxon>
        <taxon>Pezizomycotina</taxon>
        <taxon>Sordariomycetes</taxon>
        <taxon>Sordariomycetidae</taxon>
        <taxon>Sordariales</taxon>
        <taxon>Chaetomiaceae</taxon>
        <taxon>Staphylotrichum</taxon>
    </lineage>
</organism>
<sequence>MIPSNYSRPVVLLGAGVLGRRIACVFIAGGYTVHIRDPSTQALADAGAFIEAHQADFAALTKTNPSGASCGTYHTFTEIQPAVADAWLVIEAVPEKLPLKIATFAEVDTHAPADCIIVSNSSSFKSRLMLDEVRPERRQRAANMHFTMPPDICTVELMTSGETAPELFPFLTRVLDECGMIPITARKKSTGFIFNRLWAAVKREILFILAEGVSSAEEIDILWQNMFQTPASLPPCRLMDRIGLDTVAFIEDNYVEERGLDGTLTVDWLRKKYVRQGKLGLKSVHGGLYAEEASPSFPTTDTTDGSIYLLDVGLGANNTDISRVPTAGRILRFDPSTKQFTTLISGQSLPDDIDISRSTGRLFWTNMGSSTSTHDGSVHSAQLDGSDVQTLLHVGAVHTPKQLVVDDAAGKVYFCDREAMSLHRVDLDGANHEVLVRTGSLADPTHKKDMTRWCVGVAVDPVRGYIYWTQKGLSKGGQGRIFRAGIEIPAGQTAESRGDIEVVLDRLPEPIDLELDAEEQTLYWTDRGEHPVGCSVNKVDVGGAVLRVEEMRAKKVIVARHLHEPIGLKLQREKRVLYVGDLGGAVYQVSAVTGKKTLLFRDEACYTGVCL</sequence>
<dbReference type="GO" id="GO:0070403">
    <property type="term" value="F:NAD+ binding"/>
    <property type="evidence" value="ECO:0007669"/>
    <property type="project" value="InterPro"/>
</dbReference>
<reference evidence="4" key="2">
    <citation type="submission" date="2023-05" db="EMBL/GenBank/DDBJ databases">
        <authorList>
            <consortium name="Lawrence Berkeley National Laboratory"/>
            <person name="Steindorff A."/>
            <person name="Hensen N."/>
            <person name="Bonometti L."/>
            <person name="Westerberg I."/>
            <person name="Brannstrom I.O."/>
            <person name="Guillou S."/>
            <person name="Cros-Aarteil S."/>
            <person name="Calhoun S."/>
            <person name="Haridas S."/>
            <person name="Kuo A."/>
            <person name="Mondo S."/>
            <person name="Pangilinan J."/>
            <person name="Riley R."/>
            <person name="Labutti K."/>
            <person name="Andreopoulos B."/>
            <person name="Lipzen A."/>
            <person name="Chen C."/>
            <person name="Yanf M."/>
            <person name="Daum C."/>
            <person name="Ng V."/>
            <person name="Clum A."/>
            <person name="Ohm R."/>
            <person name="Martin F."/>
            <person name="Silar P."/>
            <person name="Natvig D."/>
            <person name="Lalanne C."/>
            <person name="Gautier V."/>
            <person name="Ament-Velasquez S.L."/>
            <person name="Kruys A."/>
            <person name="Hutchinson M.I."/>
            <person name="Powell A.J."/>
            <person name="Barry K."/>
            <person name="Miller A.N."/>
            <person name="Grigoriev I.V."/>
            <person name="Debuchy R."/>
            <person name="Gladieux P."/>
            <person name="Thoren M.H."/>
            <person name="Johannesson H."/>
        </authorList>
    </citation>
    <scope>NUCLEOTIDE SEQUENCE</scope>
    <source>
        <strain evidence="4">CBS 103.79</strain>
    </source>
</reference>
<dbReference type="InterPro" id="IPR011042">
    <property type="entry name" value="6-blade_b-propeller_TolB-like"/>
</dbReference>
<keyword evidence="5" id="KW-1185">Reference proteome</keyword>
<proteinExistence type="predicted"/>